<protein>
    <submittedName>
        <fullName evidence="1">Uncharacterized protein</fullName>
    </submittedName>
</protein>
<dbReference type="RefSeq" id="WP_213430558.1">
    <property type="nucleotide sequence ID" value="NZ_AP031290.1"/>
</dbReference>
<accession>A0ABN8UBH4</accession>
<gene>
    <name evidence="1" type="ORF">WJ0W_007184</name>
</gene>
<evidence type="ECO:0000313" key="1">
    <source>
        <dbReference type="EMBL" id="CAH8248516.1"/>
    </source>
</evidence>
<proteinExistence type="predicted"/>
<dbReference type="Proteomes" id="UP001154322">
    <property type="component" value="Unassembled WGS sequence"/>
</dbReference>
<keyword evidence="2" id="KW-1185">Reference proteome</keyword>
<sequence length="47" mass="5493">MQTAFLALQILLTGLQTVLTALLLVKEFGQKKKRPKRKKRRGRNRRS</sequence>
<dbReference type="EMBL" id="CALYLO010000011">
    <property type="protein sequence ID" value="CAH8248516.1"/>
    <property type="molecule type" value="Genomic_DNA"/>
</dbReference>
<name>A0ABN8UBH4_9BACL</name>
<organism evidence="1 2">
    <name type="scientific">Paenibacillus melissococcoides</name>
    <dbReference type="NCBI Taxonomy" id="2912268"/>
    <lineage>
        <taxon>Bacteria</taxon>
        <taxon>Bacillati</taxon>
        <taxon>Bacillota</taxon>
        <taxon>Bacilli</taxon>
        <taxon>Bacillales</taxon>
        <taxon>Paenibacillaceae</taxon>
        <taxon>Paenibacillus</taxon>
    </lineage>
</organism>
<evidence type="ECO:0000313" key="2">
    <source>
        <dbReference type="Proteomes" id="UP001154322"/>
    </source>
</evidence>
<reference evidence="1" key="1">
    <citation type="submission" date="2022-06" db="EMBL/GenBank/DDBJ databases">
        <authorList>
            <person name="Dietemann V."/>
            <person name="Ory F."/>
            <person name="Dainat B."/>
            <person name="Oberhansli S."/>
        </authorList>
    </citation>
    <scope>NUCLEOTIDE SEQUENCE</scope>
    <source>
        <strain evidence="1">Ena-SAMPLE-TAB-26-04-2022-14:26:32:270-5432</strain>
    </source>
</reference>
<comment type="caution">
    <text evidence="1">The sequence shown here is derived from an EMBL/GenBank/DDBJ whole genome shotgun (WGS) entry which is preliminary data.</text>
</comment>